<evidence type="ECO:0000256" key="6">
    <source>
        <dbReference type="ARBA" id="ARBA00047628"/>
    </source>
</evidence>
<evidence type="ECO:0000256" key="5">
    <source>
        <dbReference type="ARBA" id="ARBA00032523"/>
    </source>
</evidence>
<dbReference type="STRING" id="670307.HYPDE_31313"/>
<dbReference type="EC" id="4.2.3.153" evidence="2"/>
<feature type="active site" description="Schiff-base intermediate with substrate" evidence="7">
    <location>
        <position position="36"/>
    </location>
</feature>
<dbReference type="eggNOG" id="COG1891">
    <property type="taxonomic scope" value="Bacteria"/>
</dbReference>
<dbReference type="GO" id="GO:0016829">
    <property type="term" value="F:lyase activity"/>
    <property type="evidence" value="ECO:0007669"/>
    <property type="project" value="UniProtKB-KW"/>
</dbReference>
<gene>
    <name evidence="8" type="ORF">HYPDE_31313</name>
</gene>
<dbReference type="PIRSF" id="PIRSF015957">
    <property type="entry name" value="UCP015957"/>
    <property type="match status" value="1"/>
</dbReference>
<name>N0B6U5_9HYPH</name>
<evidence type="ECO:0000256" key="1">
    <source>
        <dbReference type="ARBA" id="ARBA00003810"/>
    </source>
</evidence>
<keyword evidence="4" id="KW-0704">Schiff base</keyword>
<reference evidence="8 9" key="1">
    <citation type="journal article" date="2013" name="Genome Announc.">
        <title>Genome sequences for three denitrifying bacterial strains isolated from a uranium- and nitrate-contaminated subsurface environment.</title>
        <authorList>
            <person name="Venkatramanan R."/>
            <person name="Prakash O."/>
            <person name="Woyke T."/>
            <person name="Chain P."/>
            <person name="Goodwin L.A."/>
            <person name="Watson D."/>
            <person name="Brooks S."/>
            <person name="Kostka J.E."/>
            <person name="Green S.J."/>
        </authorList>
    </citation>
    <scope>NUCLEOTIDE SEQUENCE [LARGE SCALE GENOMIC DNA]</scope>
    <source>
        <strain evidence="8 9">1NES1</strain>
    </source>
</reference>
<dbReference type="InterPro" id="IPR007565">
    <property type="entry name" value="4HFCP_synth"/>
</dbReference>
<evidence type="ECO:0000256" key="4">
    <source>
        <dbReference type="ARBA" id="ARBA00023270"/>
    </source>
</evidence>
<dbReference type="InterPro" id="IPR011060">
    <property type="entry name" value="RibuloseP-bd_barrel"/>
</dbReference>
<dbReference type="Pfam" id="PF04476">
    <property type="entry name" value="4HFCP_synth"/>
    <property type="match status" value="1"/>
</dbReference>
<keyword evidence="3" id="KW-0456">Lyase</keyword>
<dbReference type="OrthoDB" id="7580479at2"/>
<dbReference type="Proteomes" id="UP000005952">
    <property type="component" value="Chromosome"/>
</dbReference>
<accession>N0B6U5</accession>
<evidence type="ECO:0000256" key="7">
    <source>
        <dbReference type="PIRSR" id="PIRSR015957-1"/>
    </source>
</evidence>
<dbReference type="SUPFAM" id="SSF51366">
    <property type="entry name" value="Ribulose-phoshate binding barrel"/>
    <property type="match status" value="1"/>
</dbReference>
<evidence type="ECO:0000313" key="9">
    <source>
        <dbReference type="Proteomes" id="UP000005952"/>
    </source>
</evidence>
<feature type="active site" description="Proton acceptor" evidence="7">
    <location>
        <position position="94"/>
    </location>
</feature>
<proteinExistence type="predicted"/>
<dbReference type="RefSeq" id="WP_015597969.1">
    <property type="nucleotide sequence ID" value="NC_021172.1"/>
</dbReference>
<comment type="function">
    <text evidence="1">Catalyzes the formation of 4-(hydroxymethyl)-2-furancarboxaldehyde phosphate (4-HFC-P) from two molecules of glyceraldehyde-3-P (GA-3-P).</text>
</comment>
<dbReference type="KEGG" id="hdt:HYPDE_31313"/>
<protein>
    <recommendedName>
        <fullName evidence="2">(5-formylfuran-3-yl)methyl phosphate synthase</fullName>
        <ecNumber evidence="2">4.2.3.153</ecNumber>
    </recommendedName>
    <alternativeName>
        <fullName evidence="5">4-(hydroxymethyl)-2-furancarboxaldehyde-phosphate synthase</fullName>
    </alternativeName>
</protein>
<organism evidence="8 9">
    <name type="scientific">Hyphomicrobium denitrificans 1NES1</name>
    <dbReference type="NCBI Taxonomy" id="670307"/>
    <lineage>
        <taxon>Bacteria</taxon>
        <taxon>Pseudomonadati</taxon>
        <taxon>Pseudomonadota</taxon>
        <taxon>Alphaproteobacteria</taxon>
        <taxon>Hyphomicrobiales</taxon>
        <taxon>Hyphomicrobiaceae</taxon>
        <taxon>Hyphomicrobium</taxon>
    </lineage>
</organism>
<evidence type="ECO:0000256" key="3">
    <source>
        <dbReference type="ARBA" id="ARBA00023239"/>
    </source>
</evidence>
<dbReference type="AlphaFoldDB" id="N0B6U5"/>
<dbReference type="EMBL" id="CP005587">
    <property type="protein sequence ID" value="AGK57937.1"/>
    <property type="molecule type" value="Genomic_DNA"/>
</dbReference>
<keyword evidence="9" id="KW-1185">Reference proteome</keyword>
<dbReference type="HOGENOM" id="CLU_068659_0_0_5"/>
<comment type="catalytic activity">
    <reaction evidence="6">
        <text>2 D-glyceraldehyde 3-phosphate = 4-(hydroxymethyl)-2-furancarboxaldehyde phosphate + phosphate + 2 H2O</text>
        <dbReference type="Rhea" id="RHEA:43536"/>
        <dbReference type="ChEBI" id="CHEBI:15377"/>
        <dbReference type="ChEBI" id="CHEBI:43474"/>
        <dbReference type="ChEBI" id="CHEBI:59776"/>
        <dbReference type="ChEBI" id="CHEBI:83407"/>
        <dbReference type="EC" id="4.2.3.153"/>
    </reaction>
</comment>
<evidence type="ECO:0000256" key="2">
    <source>
        <dbReference type="ARBA" id="ARBA00012553"/>
    </source>
</evidence>
<evidence type="ECO:0000313" key="8">
    <source>
        <dbReference type="EMBL" id="AGK57937.1"/>
    </source>
</evidence>
<sequence length="245" mass="25024">MIDGLTRRRPAFLASVTSADEASLALAGGADVIDCKDPSAGALGALPHAVVREVAARVAGRLLVSATVGDLPPESGALVEAASAMARTGVDIVKIGFFGDGDARPAIAALGRVKHQKVRLVAVLMADQAPDYELIPYLAAHGFAGVMLDTADKSGGRLTTMLPAGGLSKFVSSARNSNLMCGLAGSLRMEDIAGLASLGPDVLGFRGALCETGRSSKLDPTRVAAIRLEIGRAQNIEPAPEKSVA</sequence>